<comment type="caution">
    <text evidence="2">The sequence shown here is derived from an EMBL/GenBank/DDBJ whole genome shotgun (WGS) entry which is preliminary data.</text>
</comment>
<name>A0A848F720_9BURK</name>
<evidence type="ECO:0000313" key="3">
    <source>
        <dbReference type="Proteomes" id="UP000574067"/>
    </source>
</evidence>
<dbReference type="InterPro" id="IPR013424">
    <property type="entry name" value="Ice-binding_C"/>
</dbReference>
<dbReference type="NCBIfam" id="TIGR02595">
    <property type="entry name" value="PEP_CTERM"/>
    <property type="match status" value="1"/>
</dbReference>
<proteinExistence type="predicted"/>
<dbReference type="Pfam" id="PF07589">
    <property type="entry name" value="PEP-CTERM"/>
    <property type="match status" value="1"/>
</dbReference>
<gene>
    <name evidence="2" type="ORF">HHL10_13080</name>
</gene>
<organism evidence="2 3">
    <name type="scientific">Azohydromonas caseinilytica</name>
    <dbReference type="NCBI Taxonomy" id="2728836"/>
    <lineage>
        <taxon>Bacteria</taxon>
        <taxon>Pseudomonadati</taxon>
        <taxon>Pseudomonadota</taxon>
        <taxon>Betaproteobacteria</taxon>
        <taxon>Burkholderiales</taxon>
        <taxon>Sphaerotilaceae</taxon>
        <taxon>Azohydromonas</taxon>
    </lineage>
</organism>
<evidence type="ECO:0000259" key="1">
    <source>
        <dbReference type="Pfam" id="PF07589"/>
    </source>
</evidence>
<feature type="domain" description="Ice-binding protein C-terminal" evidence="1">
    <location>
        <begin position="245"/>
        <end position="269"/>
    </location>
</feature>
<evidence type="ECO:0000313" key="2">
    <source>
        <dbReference type="EMBL" id="NML15907.1"/>
    </source>
</evidence>
<dbReference type="EMBL" id="JABBFW010000007">
    <property type="protein sequence ID" value="NML15907.1"/>
    <property type="molecule type" value="Genomic_DNA"/>
</dbReference>
<dbReference type="AlphaFoldDB" id="A0A848F720"/>
<dbReference type="Proteomes" id="UP000574067">
    <property type="component" value="Unassembled WGS sequence"/>
</dbReference>
<protein>
    <submittedName>
        <fullName evidence="2">PEP-CTERM sorting domain-containing protein</fullName>
    </submittedName>
</protein>
<accession>A0A848F720</accession>
<keyword evidence="3" id="KW-1185">Reference proteome</keyword>
<sequence>MNGGDGSAPFIYRDGRVNPIPLPAGAIAGSATVQDINDAGQILGWARTSGTAGAYFVHDSRGSRFLDTGTLPSARLAVLNDKGEIFSVVEDGASGESRLAIYRNGDFTLLPPLPDVPSDRDSIRYFPLALNNAGQALFTILSRAGRDSVDLTFVYGQGQYTQFGPNLFFGVDMNEKGWAVGSLSSEEIEPPPDRIAVFRDGEFEYLDRLVRPADAGKWTFWNSYAIDARGRILGRGSLGSFIATPVPEPATALLLGAGIGLIGVALRRRAA</sequence>
<reference evidence="2 3" key="1">
    <citation type="submission" date="2020-04" db="EMBL/GenBank/DDBJ databases">
        <title>Azohydromonas sp. isolated from soil.</title>
        <authorList>
            <person name="Dahal R.H."/>
        </authorList>
    </citation>
    <scope>NUCLEOTIDE SEQUENCE [LARGE SCALE GENOMIC DNA]</scope>
    <source>
        <strain evidence="2 3">G-1-1-14</strain>
    </source>
</reference>